<proteinExistence type="predicted"/>
<dbReference type="Gene3D" id="3.40.50.720">
    <property type="entry name" value="NAD(P)-binding Rossmann-like Domain"/>
    <property type="match status" value="1"/>
</dbReference>
<dbReference type="Pfam" id="PF08240">
    <property type="entry name" value="ADH_N"/>
    <property type="match status" value="1"/>
</dbReference>
<comment type="caution">
    <text evidence="2">The sequence shown here is derived from an EMBL/GenBank/DDBJ whole genome shotgun (WGS) entry which is preliminary data.</text>
</comment>
<dbReference type="InterPro" id="IPR052733">
    <property type="entry name" value="Chloroplast_QOR"/>
</dbReference>
<reference evidence="2 3" key="1">
    <citation type="submission" date="2019-01" db="EMBL/GenBank/DDBJ databases">
        <title>Nocardioides guangzhouensis sp. nov., an actinobacterium isolated from soil.</title>
        <authorList>
            <person name="Fu Y."/>
            <person name="Cai Y."/>
            <person name="Lin Z."/>
            <person name="Chen P."/>
        </authorList>
    </citation>
    <scope>NUCLEOTIDE SEQUENCE [LARGE SCALE GENOMIC DNA]</scope>
    <source>
        <strain evidence="2 3">130</strain>
    </source>
</reference>
<dbReference type="PANTHER" id="PTHR44013">
    <property type="entry name" value="ZINC-TYPE ALCOHOL DEHYDROGENASE-LIKE PROTEIN C16A3.02C"/>
    <property type="match status" value="1"/>
</dbReference>
<evidence type="ECO:0000259" key="1">
    <source>
        <dbReference type="SMART" id="SM00829"/>
    </source>
</evidence>
<name>A0A4Q4ZK14_9ACTN</name>
<dbReference type="Proteomes" id="UP000295198">
    <property type="component" value="Unassembled WGS sequence"/>
</dbReference>
<dbReference type="InterPro" id="IPR020843">
    <property type="entry name" value="ER"/>
</dbReference>
<dbReference type="OrthoDB" id="3175656at2"/>
<dbReference type="InterPro" id="IPR011032">
    <property type="entry name" value="GroES-like_sf"/>
</dbReference>
<dbReference type="AlphaFoldDB" id="A0A4Q4ZK14"/>
<evidence type="ECO:0000313" key="2">
    <source>
        <dbReference type="EMBL" id="RYP88348.1"/>
    </source>
</evidence>
<dbReference type="PANTHER" id="PTHR44013:SF1">
    <property type="entry name" value="ZINC-TYPE ALCOHOL DEHYDROGENASE-LIKE PROTEIN C16A3.02C"/>
    <property type="match status" value="1"/>
</dbReference>
<dbReference type="Pfam" id="PF13602">
    <property type="entry name" value="ADH_zinc_N_2"/>
    <property type="match status" value="1"/>
</dbReference>
<dbReference type="CDD" id="cd08267">
    <property type="entry name" value="MDR1"/>
    <property type="match status" value="1"/>
</dbReference>
<dbReference type="SUPFAM" id="SSF50129">
    <property type="entry name" value="GroES-like"/>
    <property type="match status" value="1"/>
</dbReference>
<dbReference type="SUPFAM" id="SSF51735">
    <property type="entry name" value="NAD(P)-binding Rossmann-fold domains"/>
    <property type="match status" value="1"/>
</dbReference>
<dbReference type="Gene3D" id="3.90.180.10">
    <property type="entry name" value="Medium-chain alcohol dehydrogenases, catalytic domain"/>
    <property type="match status" value="1"/>
</dbReference>
<dbReference type="RefSeq" id="WP_134713997.1">
    <property type="nucleotide sequence ID" value="NZ_SDKM01000003.1"/>
</dbReference>
<dbReference type="GO" id="GO:0016491">
    <property type="term" value="F:oxidoreductase activity"/>
    <property type="evidence" value="ECO:0007669"/>
    <property type="project" value="InterPro"/>
</dbReference>
<dbReference type="InterPro" id="IPR036291">
    <property type="entry name" value="NAD(P)-bd_dom_sf"/>
</dbReference>
<gene>
    <name evidence="2" type="ORF">EKO23_03195</name>
</gene>
<protein>
    <submittedName>
        <fullName evidence="2">NAD(P)-dependent alcohol dehydrogenase</fullName>
    </submittedName>
</protein>
<dbReference type="InterPro" id="IPR013154">
    <property type="entry name" value="ADH-like_N"/>
</dbReference>
<feature type="domain" description="Enoyl reductase (ER)" evidence="1">
    <location>
        <begin position="10"/>
        <end position="318"/>
    </location>
</feature>
<organism evidence="2 3">
    <name type="scientific">Nocardioides guangzhouensis</name>
    <dbReference type="NCBI Taxonomy" id="2497878"/>
    <lineage>
        <taxon>Bacteria</taxon>
        <taxon>Bacillati</taxon>
        <taxon>Actinomycetota</taxon>
        <taxon>Actinomycetes</taxon>
        <taxon>Propionibacteriales</taxon>
        <taxon>Nocardioidaceae</taxon>
        <taxon>Nocardioides</taxon>
    </lineage>
</organism>
<keyword evidence="3" id="KW-1185">Reference proteome</keyword>
<sequence length="321" mass="33457">MKAIRQDRYGGPERLELREVPAPVPGKGEVLVRVRAAAVDQGTVHLMTGLPLLMRPFLGFRGPRTPTIGRDLAGVVEAVGEGVTRFAVGDEVFGSTGGSFAELTVAREDHLAHKPASLDFTQAAAVPISGMTALQAVRDARVRAGQRVLVIGASGGVGSYAVQLAAAAGAEVVGVAGPTKLDLVRELGAAEVLDHTRDDLGRGAPYDAILDIGGNRPVTLMRSWLTPTGALVIVGGEGGGRVLGGMGRPLAMALRAPFTHHRLVMLASREKAEHVEELARLADEGAYRPVVDRTFPLADAAKAVAHVQDGHARGKVVVAVS</sequence>
<dbReference type="EMBL" id="SDKM01000003">
    <property type="protein sequence ID" value="RYP88348.1"/>
    <property type="molecule type" value="Genomic_DNA"/>
</dbReference>
<evidence type="ECO:0000313" key="3">
    <source>
        <dbReference type="Proteomes" id="UP000295198"/>
    </source>
</evidence>
<dbReference type="SMART" id="SM00829">
    <property type="entry name" value="PKS_ER"/>
    <property type="match status" value="1"/>
</dbReference>
<accession>A0A4Q4ZK14</accession>